<protein>
    <recommendedName>
        <fullName evidence="3">Conditioned medium-induced protein 4</fullName>
    </recommendedName>
</protein>
<evidence type="ECO:0008006" key="3">
    <source>
        <dbReference type="Google" id="ProtNLM"/>
    </source>
</evidence>
<dbReference type="EMBL" id="FODV01000012">
    <property type="protein sequence ID" value="SEP06506.1"/>
    <property type="molecule type" value="Genomic_DNA"/>
</dbReference>
<proteinExistence type="predicted"/>
<accession>A0A1H8UTN7</accession>
<name>A0A1H8UTN7_9EURY</name>
<organism evidence="1 2">
    <name type="scientific">Halogranum amylolyticum</name>
    <dbReference type="NCBI Taxonomy" id="660520"/>
    <lineage>
        <taxon>Archaea</taxon>
        <taxon>Methanobacteriati</taxon>
        <taxon>Methanobacteriota</taxon>
        <taxon>Stenosarchaea group</taxon>
        <taxon>Halobacteria</taxon>
        <taxon>Halobacteriales</taxon>
        <taxon>Haloferacaceae</taxon>
    </lineage>
</organism>
<dbReference type="RefSeq" id="WP_089826515.1">
    <property type="nucleotide sequence ID" value="NZ_FODV01000012.1"/>
</dbReference>
<sequence>MTTKTDELREIFLKLSPVTTFTDRQETATRVGDVPSDREIEETLADLVAEMRERFDFRSPLDDAALVTVVRGFYAGRSDADVADDLGVDADAVAQARLDLQLFRPEDSEAPFDLRELLRLLEAGRDDTACASALDASEEAVRKYRQVLNARRNARRDSYHYPLEFESLLGVDTDEELSASLEADRELFAEIKD</sequence>
<evidence type="ECO:0000313" key="2">
    <source>
        <dbReference type="Proteomes" id="UP000199126"/>
    </source>
</evidence>
<keyword evidence="2" id="KW-1185">Reference proteome</keyword>
<dbReference type="AlphaFoldDB" id="A0A1H8UTN7"/>
<reference evidence="2" key="1">
    <citation type="submission" date="2016-10" db="EMBL/GenBank/DDBJ databases">
        <authorList>
            <person name="Varghese N."/>
            <person name="Submissions S."/>
        </authorList>
    </citation>
    <scope>NUCLEOTIDE SEQUENCE [LARGE SCALE GENOMIC DNA]</scope>
    <source>
        <strain evidence="2">CGMCC 1.10121</strain>
    </source>
</reference>
<gene>
    <name evidence="1" type="ORF">SAMN04487948_112111</name>
</gene>
<dbReference type="Proteomes" id="UP000199126">
    <property type="component" value="Unassembled WGS sequence"/>
</dbReference>
<evidence type="ECO:0000313" key="1">
    <source>
        <dbReference type="EMBL" id="SEP06506.1"/>
    </source>
</evidence>
<dbReference type="OrthoDB" id="146450at2157"/>